<dbReference type="InterPro" id="IPR029063">
    <property type="entry name" value="SAM-dependent_MTases_sf"/>
</dbReference>
<dbReference type="CDD" id="cd09233">
    <property type="entry name" value="ACE1-Sec16-like"/>
    <property type="match status" value="1"/>
</dbReference>
<dbReference type="InterPro" id="IPR010286">
    <property type="entry name" value="METTL16/RlmF"/>
</dbReference>
<evidence type="ECO:0000256" key="7">
    <source>
        <dbReference type="SAM" id="MobiDB-lite"/>
    </source>
</evidence>
<reference evidence="9 10" key="1">
    <citation type="submission" date="2024-10" db="EMBL/GenBank/DDBJ databases">
        <authorList>
            <person name="Kim D."/>
        </authorList>
    </citation>
    <scope>NUCLEOTIDE SEQUENCE [LARGE SCALE GENOMIC DNA]</scope>
    <source>
        <strain evidence="9">Taebaek</strain>
    </source>
</reference>
<keyword evidence="6" id="KW-0931">ER-Golgi transport</keyword>
<comment type="subcellular location">
    <subcellularLocation>
        <location evidence="1">Endoplasmic reticulum</location>
    </subcellularLocation>
</comment>
<proteinExistence type="predicted"/>
<dbReference type="Gene3D" id="1.25.40.1030">
    <property type="match status" value="1"/>
</dbReference>
<evidence type="ECO:0000313" key="9">
    <source>
        <dbReference type="EMBL" id="KAL3103194.1"/>
    </source>
</evidence>
<evidence type="ECO:0000256" key="2">
    <source>
        <dbReference type="ARBA" id="ARBA00022448"/>
    </source>
</evidence>
<dbReference type="InterPro" id="IPR024298">
    <property type="entry name" value="Sec16_Sec23-bd"/>
</dbReference>
<feature type="region of interest" description="Disordered" evidence="7">
    <location>
        <begin position="816"/>
        <end position="887"/>
    </location>
</feature>
<keyword evidence="3" id="KW-0489">Methyltransferase</keyword>
<feature type="domain" description="Sec16 Sec23-binding" evidence="8">
    <location>
        <begin position="419"/>
        <end position="638"/>
    </location>
</feature>
<keyword evidence="10" id="KW-1185">Reference proteome</keyword>
<protein>
    <recommendedName>
        <fullName evidence="8">Sec16 Sec23-binding domain-containing protein</fullName>
    </recommendedName>
</protein>
<keyword evidence="5" id="KW-0256">Endoplasmic reticulum</keyword>
<accession>A0ABD2KL82</accession>
<evidence type="ECO:0000256" key="1">
    <source>
        <dbReference type="ARBA" id="ARBA00004240"/>
    </source>
</evidence>
<dbReference type="PANTHER" id="PTHR13393">
    <property type="entry name" value="SAM-DEPENDENT METHYLTRANSFERASE"/>
    <property type="match status" value="1"/>
</dbReference>
<dbReference type="EMBL" id="JBICCN010000015">
    <property type="protein sequence ID" value="KAL3103194.1"/>
    <property type="molecule type" value="Genomic_DNA"/>
</dbReference>
<dbReference type="GO" id="GO:0005783">
    <property type="term" value="C:endoplasmic reticulum"/>
    <property type="evidence" value="ECO:0007669"/>
    <property type="project" value="UniProtKB-SubCell"/>
</dbReference>
<feature type="compositionally biased region" description="Basic and acidic residues" evidence="7">
    <location>
        <begin position="869"/>
        <end position="878"/>
    </location>
</feature>
<organism evidence="9 10">
    <name type="scientific">Heterodera schachtii</name>
    <name type="common">Sugarbeet cyst nematode worm</name>
    <name type="synonym">Tylenchus schachtii</name>
    <dbReference type="NCBI Taxonomy" id="97005"/>
    <lineage>
        <taxon>Eukaryota</taxon>
        <taxon>Metazoa</taxon>
        <taxon>Ecdysozoa</taxon>
        <taxon>Nematoda</taxon>
        <taxon>Chromadorea</taxon>
        <taxon>Rhabditida</taxon>
        <taxon>Tylenchina</taxon>
        <taxon>Tylenchomorpha</taxon>
        <taxon>Tylenchoidea</taxon>
        <taxon>Heteroderidae</taxon>
        <taxon>Heteroderinae</taxon>
        <taxon>Heterodera</taxon>
    </lineage>
</organism>
<dbReference type="Gene3D" id="3.40.50.150">
    <property type="entry name" value="Vaccinia Virus protein VP39"/>
    <property type="match status" value="2"/>
</dbReference>
<evidence type="ECO:0000256" key="6">
    <source>
        <dbReference type="ARBA" id="ARBA00022892"/>
    </source>
</evidence>
<feature type="compositionally biased region" description="Basic and acidic residues" evidence="7">
    <location>
        <begin position="824"/>
        <end position="843"/>
    </location>
</feature>
<evidence type="ECO:0000256" key="4">
    <source>
        <dbReference type="ARBA" id="ARBA00022679"/>
    </source>
</evidence>
<dbReference type="GO" id="GO:0016192">
    <property type="term" value="P:vesicle-mediated transport"/>
    <property type="evidence" value="ECO:0007669"/>
    <property type="project" value="UniProtKB-KW"/>
</dbReference>
<feature type="region of interest" description="Disordered" evidence="7">
    <location>
        <begin position="63"/>
        <end position="92"/>
    </location>
</feature>
<dbReference type="AlphaFoldDB" id="A0ABD2KL82"/>
<evidence type="ECO:0000256" key="3">
    <source>
        <dbReference type="ARBA" id="ARBA00022603"/>
    </source>
</evidence>
<comment type="caution">
    <text evidence="9">The sequence shown here is derived from an EMBL/GenBank/DDBJ whole genome shotgun (WGS) entry which is preliminary data.</text>
</comment>
<name>A0ABD2KL82_HETSC</name>
<feature type="region of interest" description="Disordered" evidence="7">
    <location>
        <begin position="925"/>
        <end position="947"/>
    </location>
</feature>
<keyword evidence="2" id="KW-0813">Transport</keyword>
<dbReference type="GO" id="GO:0008168">
    <property type="term" value="F:methyltransferase activity"/>
    <property type="evidence" value="ECO:0007669"/>
    <property type="project" value="UniProtKB-KW"/>
</dbReference>
<dbReference type="Pfam" id="PF05971">
    <property type="entry name" value="Methyltransf_10"/>
    <property type="match status" value="1"/>
</dbReference>
<dbReference type="Proteomes" id="UP001620645">
    <property type="component" value="Unassembled WGS sequence"/>
</dbReference>
<evidence type="ECO:0000256" key="5">
    <source>
        <dbReference type="ARBA" id="ARBA00022824"/>
    </source>
</evidence>
<gene>
    <name evidence="9" type="ORF">niasHS_002380</name>
</gene>
<keyword evidence="4" id="KW-0808">Transferase</keyword>
<feature type="compositionally biased region" description="Low complexity" evidence="7">
    <location>
        <begin position="847"/>
        <end position="862"/>
    </location>
</feature>
<dbReference type="PANTHER" id="PTHR13393:SF0">
    <property type="entry name" value="RNA N6-ADENOSINE-METHYLTRANSFERASE METTL16"/>
    <property type="match status" value="1"/>
</dbReference>
<dbReference type="GO" id="GO:0032259">
    <property type="term" value="P:methylation"/>
    <property type="evidence" value="ECO:0007669"/>
    <property type="project" value="UniProtKB-KW"/>
</dbReference>
<evidence type="ECO:0000313" key="10">
    <source>
        <dbReference type="Proteomes" id="UP001620645"/>
    </source>
</evidence>
<sequence length="1248" mass="139975">MNLQQRKSKMANARRSDFGEEFVERLRKDRFRKAYILVNGLSSGDEEEDEEELCFEDEDDEIASYTLDPPRPPPSVHSSRRPPSVANSQRAGGAFGFDARDLYFFGVLSELTDKFTPERTARLMAKTPPPADFRSLVSIERVAYLLFFSLYGRYLSVGKFHNVFNREFFKYTSAGDSERVAFLKICRITFEEYKRRAIEHNKRAYKLSQKHLFSDGRASPDSRLSDRPSIESEDVNSIDSLAKELMFFRFPHTLVRFGRGGRIIYVDPTRSVSTVCIEDLKRFIKDAEGRRYVEILESFKGPLLVGHTPSQTPLLFIQCQINRLLQSDVYRANPSSGDANDCLLIWSLLEMLIRQHGKVTGPDLARLLCSNQPNHLAALRKKFLKSDADFVRSASAISRQDSADAEPSLDISAIERMTHFLLGGHIDEAIDSAISDGLLFDALLLAHRLFRDDKDRLEAVEGRLMAYRSPDHPITTLLSVAADQPVPLLTNPTSYETNGWRSHIAIVLANLQSPTAMNAVYQLGLALAQKEFNSAADFCFLAVNLLYGFDCFQEQQSDENHRRTIRLISATLPDDGANSFLSRFGWSILDYQATELFDFALQLANPNSPTLLSKSHYYAKVRLQYAQLLDELGGFKHAVELYRLETSNHSKTPSPPPLVPSVHKTNHLKRQDHEPTPAVAPAPPTFLPVQLQSASKEDHEPTPFAVAPVPHTFQPVQSASTQGQEPTAFAVAPASQTFLPVQLSASKPDHEPTPFSVAPVPHTFQPVQSASRQDHEPTLFAEALVPHTLQSVQSASMQDQEPTAFAVPSAPHTFLPVQSASKGIPDHSVRSPNSFDDRYEYKHRPSRSPSPSSAATLTHSPPNVSSVHKFVEDSKKSESGGGGGKGFLRGFLSKIKAPMESKEMKLPKDNNPKIVWDSQLGRYVDQEQEQQPQEELAPPPIMPTYQPQQWQQIAQPAEQQQPPTAPSVGRAFQGKSRYANAWNSKYQDFRVKCFIGVGGKVCVNFADAESVRLLSQILLIEYFQLNVQLPIGRLVPRVPQRLNYILLVEDLICKNSFDTSNVWGFDIEVDANSFAYAAQNVDRNNLKGRILVEQTEGNSLLKEVMSKGPHKDKKFTFSMCNPPFFDPDEATQKFTVNSAGNTMTNLLVSDHNNSPGKCPPHSATTATRTELSYAGGESAFIIKMLEESVDLSKTFCFFTTMVGKMASLKLLKEELNRREIRWSVHSLCQGKTTRWVLTWTFLDDFKIE</sequence>
<evidence type="ECO:0000259" key="8">
    <source>
        <dbReference type="Pfam" id="PF12931"/>
    </source>
</evidence>
<dbReference type="Pfam" id="PF12931">
    <property type="entry name" value="TPR_Sec16"/>
    <property type="match status" value="1"/>
</dbReference>